<dbReference type="Pfam" id="PF00440">
    <property type="entry name" value="TetR_N"/>
    <property type="match status" value="1"/>
</dbReference>
<protein>
    <submittedName>
        <fullName evidence="7">TetR family transcriptional regulator</fullName>
    </submittedName>
</protein>
<feature type="DNA-binding region" description="H-T-H motif" evidence="4">
    <location>
        <begin position="116"/>
        <end position="135"/>
    </location>
</feature>
<feature type="region of interest" description="Disordered" evidence="5">
    <location>
        <begin position="1"/>
        <end position="29"/>
    </location>
</feature>
<evidence type="ECO:0000313" key="7">
    <source>
        <dbReference type="EMBL" id="PPJ36536.1"/>
    </source>
</evidence>
<keyword evidence="3" id="KW-0804">Transcription</keyword>
<dbReference type="InterPro" id="IPR009057">
    <property type="entry name" value="Homeodomain-like_sf"/>
</dbReference>
<dbReference type="SUPFAM" id="SSF46689">
    <property type="entry name" value="Homeodomain-like"/>
    <property type="match status" value="1"/>
</dbReference>
<dbReference type="GO" id="GO:0000976">
    <property type="term" value="F:transcription cis-regulatory region binding"/>
    <property type="evidence" value="ECO:0007669"/>
    <property type="project" value="TreeGrafter"/>
</dbReference>
<dbReference type="PANTHER" id="PTHR30055">
    <property type="entry name" value="HTH-TYPE TRANSCRIPTIONAL REGULATOR RUTR"/>
    <property type="match status" value="1"/>
</dbReference>
<dbReference type="EMBL" id="PSZC01000013">
    <property type="protein sequence ID" value="PPJ36536.1"/>
    <property type="molecule type" value="Genomic_DNA"/>
</dbReference>
<evidence type="ECO:0000256" key="5">
    <source>
        <dbReference type="SAM" id="MobiDB-lite"/>
    </source>
</evidence>
<gene>
    <name evidence="7" type="ORF">C5E45_19090</name>
</gene>
<dbReference type="InterPro" id="IPR050109">
    <property type="entry name" value="HTH-type_TetR-like_transc_reg"/>
</dbReference>
<evidence type="ECO:0000256" key="3">
    <source>
        <dbReference type="ARBA" id="ARBA00023163"/>
    </source>
</evidence>
<dbReference type="Proteomes" id="UP000239874">
    <property type="component" value="Unassembled WGS sequence"/>
</dbReference>
<dbReference type="Pfam" id="PF21351">
    <property type="entry name" value="TetR_C_41"/>
    <property type="match status" value="1"/>
</dbReference>
<feature type="domain" description="HTH tetR-type" evidence="6">
    <location>
        <begin position="92"/>
        <end position="153"/>
    </location>
</feature>
<keyword evidence="2 4" id="KW-0238">DNA-binding</keyword>
<keyword evidence="1" id="KW-0805">Transcription regulation</keyword>
<evidence type="ECO:0000256" key="2">
    <source>
        <dbReference type="ARBA" id="ARBA00023125"/>
    </source>
</evidence>
<feature type="compositionally biased region" description="Basic residues" evidence="5">
    <location>
        <begin position="15"/>
        <end position="26"/>
    </location>
</feature>
<dbReference type="Gene3D" id="1.10.357.10">
    <property type="entry name" value="Tetracycline Repressor, domain 2"/>
    <property type="match status" value="1"/>
</dbReference>
<evidence type="ECO:0000259" key="6">
    <source>
        <dbReference type="PROSITE" id="PS50977"/>
    </source>
</evidence>
<dbReference type="GO" id="GO:0003700">
    <property type="term" value="F:DNA-binding transcription factor activity"/>
    <property type="evidence" value="ECO:0007669"/>
    <property type="project" value="TreeGrafter"/>
</dbReference>
<sequence length="291" mass="31986">MWRQRRTGHWTPRCPPRRTRSPRRGPPRLNCTAEPTARALVAGGLPATDQHRPRTRHGRTHSTYRLYGYYTEGVPTGRQRSTKTSSRAAQAEATRAALIAAARRLFVEKGYFETGTEEIVAASEVGTRGALYHHFGDKRALFQAVFEQVEEDLLTAAAGMDTAGDPLGRLRSGLLRFLDASLTPEVQRILLIDGPAVLGWQTWRQLEGRYGVGAIYGLLERAVVEGALPAQPLMVLAHVLLAAVDEAALVIANSPEPEVAREQAVGVVSQLLAGLGTRHYRLARHFDNTVE</sequence>
<accession>A0A2S6AMW6</accession>
<comment type="caution">
    <text evidence="7">The sequence shown here is derived from an EMBL/GenBank/DDBJ whole genome shotgun (WGS) entry which is preliminary data.</text>
</comment>
<reference evidence="7 8" key="1">
    <citation type="submission" date="2018-02" db="EMBL/GenBank/DDBJ databases">
        <title>8 Nocardia nova and 1 Nocardia cyriacigeorgica strain used for evolution to TMP-SMX.</title>
        <authorList>
            <person name="Mehta H."/>
            <person name="Weng J."/>
            <person name="Shamoo Y."/>
        </authorList>
    </citation>
    <scope>NUCLEOTIDE SEQUENCE [LARGE SCALE GENOMIC DNA]</scope>
    <source>
        <strain evidence="7 8">MDA3139</strain>
    </source>
</reference>
<evidence type="ECO:0000256" key="4">
    <source>
        <dbReference type="PROSITE-ProRule" id="PRU00335"/>
    </source>
</evidence>
<dbReference type="PANTHER" id="PTHR30055:SF234">
    <property type="entry name" value="HTH-TYPE TRANSCRIPTIONAL REGULATOR BETI"/>
    <property type="match status" value="1"/>
</dbReference>
<evidence type="ECO:0000256" key="1">
    <source>
        <dbReference type="ARBA" id="ARBA00023015"/>
    </source>
</evidence>
<name>A0A2S6AMW6_9NOCA</name>
<dbReference type="InterPro" id="IPR001647">
    <property type="entry name" value="HTH_TetR"/>
</dbReference>
<evidence type="ECO:0000313" key="8">
    <source>
        <dbReference type="Proteomes" id="UP000239874"/>
    </source>
</evidence>
<dbReference type="AlphaFoldDB" id="A0A2S6AMW6"/>
<dbReference type="PROSITE" id="PS50977">
    <property type="entry name" value="HTH_TETR_2"/>
    <property type="match status" value="1"/>
</dbReference>
<proteinExistence type="predicted"/>
<dbReference type="InterPro" id="IPR049484">
    <property type="entry name" value="Rv0078-like_C"/>
</dbReference>
<organism evidence="7 8">
    <name type="scientific">Nocardia nova</name>
    <dbReference type="NCBI Taxonomy" id="37330"/>
    <lineage>
        <taxon>Bacteria</taxon>
        <taxon>Bacillati</taxon>
        <taxon>Actinomycetota</taxon>
        <taxon>Actinomycetes</taxon>
        <taxon>Mycobacteriales</taxon>
        <taxon>Nocardiaceae</taxon>
        <taxon>Nocardia</taxon>
    </lineage>
</organism>